<dbReference type="AlphaFoldDB" id="A0A840AKD0"/>
<reference evidence="1 2" key="1">
    <citation type="submission" date="2020-08" db="EMBL/GenBank/DDBJ databases">
        <title>Genomic Encyclopedia of Type Strains, Phase IV (KMG-IV): sequencing the most valuable type-strain genomes for metagenomic binning, comparative biology and taxonomic classification.</title>
        <authorList>
            <person name="Goeker M."/>
        </authorList>
    </citation>
    <scope>NUCLEOTIDE SEQUENCE [LARGE SCALE GENOMIC DNA]</scope>
    <source>
        <strain evidence="1 2">DSM 25966</strain>
    </source>
</reference>
<name>A0A840AKD0_9HYPH</name>
<proteinExistence type="predicted"/>
<organism evidence="1 2">
    <name type="scientific">Kaistia hirudinis</name>
    <dbReference type="NCBI Taxonomy" id="1293440"/>
    <lineage>
        <taxon>Bacteria</taxon>
        <taxon>Pseudomonadati</taxon>
        <taxon>Pseudomonadota</taxon>
        <taxon>Alphaproteobacteria</taxon>
        <taxon>Hyphomicrobiales</taxon>
        <taxon>Kaistiaceae</taxon>
        <taxon>Kaistia</taxon>
    </lineage>
</organism>
<protein>
    <submittedName>
        <fullName evidence="1">Uncharacterized protein</fullName>
    </submittedName>
</protein>
<evidence type="ECO:0000313" key="1">
    <source>
        <dbReference type="EMBL" id="MBB3929391.1"/>
    </source>
</evidence>
<accession>A0A840AKD0</accession>
<dbReference type="EMBL" id="JACIDS010000001">
    <property type="protein sequence ID" value="MBB3929391.1"/>
    <property type="molecule type" value="Genomic_DNA"/>
</dbReference>
<evidence type="ECO:0000313" key="2">
    <source>
        <dbReference type="Proteomes" id="UP000553963"/>
    </source>
</evidence>
<gene>
    <name evidence="1" type="ORF">GGR25_000410</name>
</gene>
<dbReference type="Proteomes" id="UP000553963">
    <property type="component" value="Unassembled WGS sequence"/>
</dbReference>
<comment type="caution">
    <text evidence="1">The sequence shown here is derived from an EMBL/GenBank/DDBJ whole genome shotgun (WGS) entry which is preliminary data.</text>
</comment>
<sequence length="123" mass="13834">MLFETDVRRRDDLPASLRAAPQWFAVPAAADSEMSDGLPRFTASDPWPERDAFPLPGSVARRSHLDHETARRPLPSVIFDFRIICLWKPRNEAVGWTGIDPKNKIRAANAAFVIARPRQGDDV</sequence>
<keyword evidence="2" id="KW-1185">Reference proteome</keyword>
<dbReference type="RefSeq" id="WP_183397054.1">
    <property type="nucleotide sequence ID" value="NZ_JACIDS010000001.1"/>
</dbReference>